<accession>A0ABR7ET05</accession>
<evidence type="ECO:0000313" key="2">
    <source>
        <dbReference type="Proteomes" id="UP000647235"/>
    </source>
</evidence>
<proteinExistence type="predicted"/>
<organism evidence="1 2">
    <name type="scientific">Dorea hominis</name>
    <dbReference type="NCBI Taxonomy" id="2763040"/>
    <lineage>
        <taxon>Bacteria</taxon>
        <taxon>Bacillati</taxon>
        <taxon>Bacillota</taxon>
        <taxon>Clostridia</taxon>
        <taxon>Lachnospirales</taxon>
        <taxon>Lachnospiraceae</taxon>
        <taxon>Dorea</taxon>
    </lineage>
</organism>
<keyword evidence="2" id="KW-1185">Reference proteome</keyword>
<dbReference type="Proteomes" id="UP000647235">
    <property type="component" value="Unassembled WGS sequence"/>
</dbReference>
<name>A0ABR7ET05_9FIRM</name>
<comment type="caution">
    <text evidence="1">The sequence shown here is derived from an EMBL/GenBank/DDBJ whole genome shotgun (WGS) entry which is preliminary data.</text>
</comment>
<gene>
    <name evidence="1" type="ORF">H8S07_04175</name>
</gene>
<protein>
    <submittedName>
        <fullName evidence="1">Uncharacterized protein</fullName>
    </submittedName>
</protein>
<reference evidence="1 2" key="1">
    <citation type="submission" date="2020-08" db="EMBL/GenBank/DDBJ databases">
        <title>Genome public.</title>
        <authorList>
            <person name="Liu C."/>
            <person name="Sun Q."/>
        </authorList>
    </citation>
    <scope>NUCLEOTIDE SEQUENCE [LARGE SCALE GENOMIC DNA]</scope>
    <source>
        <strain evidence="1 2">NSJ-36</strain>
    </source>
</reference>
<dbReference type="RefSeq" id="WP_186855485.1">
    <property type="nucleotide sequence ID" value="NZ_JACOOY010000004.1"/>
</dbReference>
<sequence>MTRMVAAISLSFGCYIPVTLFSKKKPMVDLLMIPKTCAYMWMIAMGLQLLF</sequence>
<evidence type="ECO:0000313" key="1">
    <source>
        <dbReference type="EMBL" id="MBC5664483.1"/>
    </source>
</evidence>
<dbReference type="EMBL" id="JACOOY010000004">
    <property type="protein sequence ID" value="MBC5664483.1"/>
    <property type="molecule type" value="Genomic_DNA"/>
</dbReference>